<proteinExistence type="inferred from homology"/>
<dbReference type="InterPro" id="IPR008673">
    <property type="entry name" value="MAGP"/>
</dbReference>
<dbReference type="InterPro" id="IPR003582">
    <property type="entry name" value="ShKT_dom"/>
</dbReference>
<evidence type="ECO:0000259" key="9">
    <source>
        <dbReference type="PROSITE" id="PS51670"/>
    </source>
</evidence>
<dbReference type="Pfam" id="PF05507">
    <property type="entry name" value="MAGP"/>
    <property type="match status" value="1"/>
</dbReference>
<keyword evidence="4" id="KW-0272">Extracellular matrix</keyword>
<evidence type="ECO:0000313" key="11">
    <source>
        <dbReference type="RefSeq" id="XP_032801467.1"/>
    </source>
</evidence>
<comment type="similarity">
    <text evidence="2">Belongs to the MFAP family.</text>
</comment>
<accession>A0AAJ7SN68</accession>
<gene>
    <name evidence="11" type="primary">MFAP2</name>
</gene>
<comment type="caution">
    <text evidence="8">Lacks conserved residue(s) required for the propagation of feature annotation.</text>
</comment>
<evidence type="ECO:0000256" key="1">
    <source>
        <dbReference type="ARBA" id="ARBA00004498"/>
    </source>
</evidence>
<dbReference type="PROSITE" id="PS51670">
    <property type="entry name" value="SHKT"/>
    <property type="match status" value="1"/>
</dbReference>
<keyword evidence="6" id="KW-1015">Disulfide bond</keyword>
<feature type="domain" description="ShKT" evidence="9">
    <location>
        <begin position="95"/>
        <end position="125"/>
    </location>
</feature>
<evidence type="ECO:0000256" key="4">
    <source>
        <dbReference type="ARBA" id="ARBA00022530"/>
    </source>
</evidence>
<dbReference type="KEGG" id="pmrn:116938458"/>
<dbReference type="GO" id="GO:0001527">
    <property type="term" value="C:microfibril"/>
    <property type="evidence" value="ECO:0007669"/>
    <property type="project" value="InterPro"/>
</dbReference>
<evidence type="ECO:0000256" key="6">
    <source>
        <dbReference type="ARBA" id="ARBA00023157"/>
    </source>
</evidence>
<keyword evidence="3" id="KW-0964">Secreted</keyword>
<name>A0AAJ7SN68_PETMA</name>
<reference evidence="11" key="1">
    <citation type="submission" date="2025-08" db="UniProtKB">
        <authorList>
            <consortium name="RefSeq"/>
        </authorList>
    </citation>
    <scope>IDENTIFICATION</scope>
    <source>
        <tissue evidence="11">Sperm</tissue>
    </source>
</reference>
<evidence type="ECO:0000313" key="10">
    <source>
        <dbReference type="Proteomes" id="UP001318040"/>
    </source>
</evidence>
<dbReference type="Proteomes" id="UP001318040">
    <property type="component" value="Unplaced"/>
</dbReference>
<dbReference type="AlphaFoldDB" id="A0AAJ7SN68"/>
<evidence type="ECO:0000256" key="7">
    <source>
        <dbReference type="ARBA" id="ARBA00023180"/>
    </source>
</evidence>
<sequence>TYNYDYGDITPSTLVDNDLAGHPLPPTVIKEPETTENGCREEQYVCTRLYSINKPCKECIKSLCFYRSLRVYVINKEICVRTVCEQDEIQKAALCKDKFSRCGAMASSGLCGVMKNSCGRSCGDC</sequence>
<feature type="non-terminal residue" evidence="11">
    <location>
        <position position="1"/>
    </location>
</feature>
<comment type="subcellular location">
    <subcellularLocation>
        <location evidence="1">Secreted</location>
        <location evidence="1">Extracellular space</location>
        <location evidence="1">Extracellular matrix</location>
    </subcellularLocation>
</comment>
<keyword evidence="7" id="KW-0325">Glycoprotein</keyword>
<keyword evidence="5" id="KW-0732">Signal</keyword>
<evidence type="ECO:0000256" key="2">
    <source>
        <dbReference type="ARBA" id="ARBA00005317"/>
    </source>
</evidence>
<organism evidence="10 11">
    <name type="scientific">Petromyzon marinus</name>
    <name type="common">Sea lamprey</name>
    <dbReference type="NCBI Taxonomy" id="7757"/>
    <lineage>
        <taxon>Eukaryota</taxon>
        <taxon>Metazoa</taxon>
        <taxon>Chordata</taxon>
        <taxon>Craniata</taxon>
        <taxon>Vertebrata</taxon>
        <taxon>Cyclostomata</taxon>
        <taxon>Hyperoartia</taxon>
        <taxon>Petromyzontiformes</taxon>
        <taxon>Petromyzontidae</taxon>
        <taxon>Petromyzon</taxon>
    </lineage>
</organism>
<protein>
    <submittedName>
        <fullName evidence="11">Microfibrillar-associated protein 2</fullName>
    </submittedName>
</protein>
<dbReference type="PANTHER" id="PTHR16485">
    <property type="entry name" value="MICROFIBRILLAR-ASSOCIATED PROTEIN 2"/>
    <property type="match status" value="1"/>
</dbReference>
<evidence type="ECO:0000256" key="8">
    <source>
        <dbReference type="PROSITE-ProRule" id="PRU01005"/>
    </source>
</evidence>
<keyword evidence="10" id="KW-1185">Reference proteome</keyword>
<dbReference type="PANTHER" id="PTHR16485:SF3">
    <property type="entry name" value="MICROFIBRILLAR-ASSOCIATED PROTEIN 2"/>
    <property type="match status" value="1"/>
</dbReference>
<evidence type="ECO:0000256" key="5">
    <source>
        <dbReference type="ARBA" id="ARBA00022729"/>
    </source>
</evidence>
<dbReference type="RefSeq" id="XP_032801467.1">
    <property type="nucleotide sequence ID" value="XM_032945576.1"/>
</dbReference>
<dbReference type="GO" id="GO:0048048">
    <property type="term" value="P:embryonic eye morphogenesis"/>
    <property type="evidence" value="ECO:0007669"/>
    <property type="project" value="TreeGrafter"/>
</dbReference>
<evidence type="ECO:0000256" key="3">
    <source>
        <dbReference type="ARBA" id="ARBA00022525"/>
    </source>
</evidence>